<protein>
    <recommendedName>
        <fullName evidence="5">Elongin-A</fullName>
    </recommendedName>
</protein>
<evidence type="ECO:0000256" key="2">
    <source>
        <dbReference type="SAM" id="MobiDB-lite"/>
    </source>
</evidence>
<evidence type="ECO:0000313" key="3">
    <source>
        <dbReference type="EMBL" id="KAF1963857.1"/>
    </source>
</evidence>
<dbReference type="Gene3D" id="6.10.250.3180">
    <property type="match status" value="1"/>
</dbReference>
<name>A0A6A5US01_9PLEO</name>
<gene>
    <name evidence="3" type="ORF">CC80DRAFT_487148</name>
</gene>
<dbReference type="Pfam" id="PF06881">
    <property type="entry name" value="Elongin_A"/>
    <property type="match status" value="1"/>
</dbReference>
<dbReference type="EMBL" id="ML976977">
    <property type="protein sequence ID" value="KAF1963857.1"/>
    <property type="molecule type" value="Genomic_DNA"/>
</dbReference>
<evidence type="ECO:0008006" key="5">
    <source>
        <dbReference type="Google" id="ProtNLM"/>
    </source>
</evidence>
<sequence length="304" mass="34007">MPAQPLFDLAKRRLISNVHMLDDIGDLPYDFLAPVLRHLQNPDQLAQLEANCPQLLGQTGEIWLKFIRRDIPDYVKKPHEPRDPKNWSKVYRKLKKDSEKEEEVQKEALRQQVQALQNNRKGAQTVIVEGRVGNTPSARRKGFAFGGGSSSWGGSGAPRQTGKVAFDKLRRGIFDQKQARPKAAMMPAHVLAERKRTVTQAPARMVRQAEHTQVNEVPPRMMLSKAASSAVASRDAAPPATSQSRITSRPLARPSGSAPSNAQRARLPEGQQFSAPKLQPQRPAAKRRAEETPKLFHEPKRRKP</sequence>
<dbReference type="GO" id="GO:0006368">
    <property type="term" value="P:transcription elongation by RNA polymerase II"/>
    <property type="evidence" value="ECO:0007669"/>
    <property type="project" value="InterPro"/>
</dbReference>
<feature type="region of interest" description="Disordered" evidence="2">
    <location>
        <begin position="209"/>
        <end position="304"/>
    </location>
</feature>
<keyword evidence="1" id="KW-0175">Coiled coil</keyword>
<feature type="coiled-coil region" evidence="1">
    <location>
        <begin position="91"/>
        <end position="126"/>
    </location>
</feature>
<dbReference type="AlphaFoldDB" id="A0A6A5US01"/>
<keyword evidence="4" id="KW-1185">Reference proteome</keyword>
<organism evidence="3 4">
    <name type="scientific">Byssothecium circinans</name>
    <dbReference type="NCBI Taxonomy" id="147558"/>
    <lineage>
        <taxon>Eukaryota</taxon>
        <taxon>Fungi</taxon>
        <taxon>Dikarya</taxon>
        <taxon>Ascomycota</taxon>
        <taxon>Pezizomycotina</taxon>
        <taxon>Dothideomycetes</taxon>
        <taxon>Pleosporomycetidae</taxon>
        <taxon>Pleosporales</taxon>
        <taxon>Massarineae</taxon>
        <taxon>Massarinaceae</taxon>
        <taxon>Byssothecium</taxon>
    </lineage>
</organism>
<accession>A0A6A5US01</accession>
<dbReference type="InterPro" id="IPR010684">
    <property type="entry name" value="RNA_pol_II_trans_fac_SIII_A"/>
</dbReference>
<evidence type="ECO:0000256" key="1">
    <source>
        <dbReference type="SAM" id="Coils"/>
    </source>
</evidence>
<evidence type="ECO:0000313" key="4">
    <source>
        <dbReference type="Proteomes" id="UP000800035"/>
    </source>
</evidence>
<reference evidence="3" key="1">
    <citation type="journal article" date="2020" name="Stud. Mycol.">
        <title>101 Dothideomycetes genomes: a test case for predicting lifestyles and emergence of pathogens.</title>
        <authorList>
            <person name="Haridas S."/>
            <person name="Albert R."/>
            <person name="Binder M."/>
            <person name="Bloem J."/>
            <person name="Labutti K."/>
            <person name="Salamov A."/>
            <person name="Andreopoulos B."/>
            <person name="Baker S."/>
            <person name="Barry K."/>
            <person name="Bills G."/>
            <person name="Bluhm B."/>
            <person name="Cannon C."/>
            <person name="Castanera R."/>
            <person name="Culley D."/>
            <person name="Daum C."/>
            <person name="Ezra D."/>
            <person name="Gonzalez J."/>
            <person name="Henrissat B."/>
            <person name="Kuo A."/>
            <person name="Liang C."/>
            <person name="Lipzen A."/>
            <person name="Lutzoni F."/>
            <person name="Magnuson J."/>
            <person name="Mondo S."/>
            <person name="Nolan M."/>
            <person name="Ohm R."/>
            <person name="Pangilinan J."/>
            <person name="Park H.-J."/>
            <person name="Ramirez L."/>
            <person name="Alfaro M."/>
            <person name="Sun H."/>
            <person name="Tritt A."/>
            <person name="Yoshinaga Y."/>
            <person name="Zwiers L.-H."/>
            <person name="Turgeon B."/>
            <person name="Goodwin S."/>
            <person name="Spatafora J."/>
            <person name="Crous P."/>
            <person name="Grigoriev I."/>
        </authorList>
    </citation>
    <scope>NUCLEOTIDE SEQUENCE</scope>
    <source>
        <strain evidence="3">CBS 675.92</strain>
    </source>
</reference>
<dbReference type="PANTHER" id="PTHR15141:SF76">
    <property type="entry name" value="TRANSCRIPTION ELONGATION FACTOR B POLYPEPTIDE 3"/>
    <property type="match status" value="1"/>
</dbReference>
<dbReference type="Proteomes" id="UP000800035">
    <property type="component" value="Unassembled WGS sequence"/>
</dbReference>
<feature type="compositionally biased region" description="Basic and acidic residues" evidence="2">
    <location>
        <begin position="287"/>
        <end position="298"/>
    </location>
</feature>
<dbReference type="OrthoDB" id="21513at2759"/>
<proteinExistence type="predicted"/>
<feature type="compositionally biased region" description="Low complexity" evidence="2">
    <location>
        <begin position="224"/>
        <end position="240"/>
    </location>
</feature>
<dbReference type="InterPro" id="IPR051870">
    <property type="entry name" value="Elongin-A_domain"/>
</dbReference>
<dbReference type="GO" id="GO:0070449">
    <property type="term" value="C:elongin complex"/>
    <property type="evidence" value="ECO:0007669"/>
    <property type="project" value="InterPro"/>
</dbReference>
<dbReference type="PANTHER" id="PTHR15141">
    <property type="entry name" value="TRANSCRIPTION ELONGATION FACTOR B POLYPEPTIDE 3"/>
    <property type="match status" value="1"/>
</dbReference>